<organism evidence="1 2">
    <name type="scientific">Chlorovirus heliozoae</name>
    <dbReference type="NCBI Taxonomy" id="322019"/>
    <lineage>
        <taxon>Viruses</taxon>
        <taxon>Varidnaviria</taxon>
        <taxon>Bamfordvirae</taxon>
        <taxon>Nucleocytoviricota</taxon>
        <taxon>Megaviricetes</taxon>
        <taxon>Algavirales</taxon>
        <taxon>Phycodnaviridae</taxon>
        <taxon>Chlorovirus</taxon>
    </lineage>
</organism>
<dbReference type="RefSeq" id="YP_001426980.1">
    <property type="nucleotide sequence ID" value="NC_008724.1"/>
</dbReference>
<gene>
    <name evidence="1" type="primary">z499R</name>
    <name evidence="1" type="ORF">ATCV1_z499R</name>
</gene>
<dbReference type="GeneID" id="5470537"/>
<name>A7K9A9_9PHYC</name>
<sequence length="90" mass="9862">MATFLCPLRNLPIVFQPTAVLYEESVWYSAASYPTAVRPTTLAAYCELLVPTVVDDSMSSMFAPEYAPIAVVFETLCDDVIAFAPTPTFC</sequence>
<evidence type="ECO:0000313" key="1">
    <source>
        <dbReference type="EMBL" id="ABT16633.1"/>
    </source>
</evidence>
<proteinExistence type="predicted"/>
<dbReference type="EMBL" id="EF101928">
    <property type="protein sequence ID" value="ABT16633.1"/>
    <property type="molecule type" value="Genomic_DNA"/>
</dbReference>
<protein>
    <submittedName>
        <fullName evidence="1">Uncharacterized protein z499R</fullName>
    </submittedName>
</protein>
<dbReference type="Proteomes" id="UP000202420">
    <property type="component" value="Segment"/>
</dbReference>
<keyword evidence="2" id="KW-1185">Reference proteome</keyword>
<reference evidence="1 2" key="1">
    <citation type="submission" date="2006-09" db="EMBL/GenBank/DDBJ databases">
        <title>Sequence and annotation of the 288-kb ATCV-1 virus that infects an endosymbiotic Chlorella strain of the heliozoon Acanthocystis turfacea.</title>
        <authorList>
            <person name="Fitzgerald L.A."/>
            <person name="Graves M.V."/>
            <person name="Li X."/>
            <person name="Pfitzner A.J.P."/>
            <person name="Hartigan J."/>
            <person name="Van Etten J.L."/>
        </authorList>
    </citation>
    <scope>NUCLEOTIDE SEQUENCE [LARGE SCALE GENOMIC DNA]</scope>
    <source>
        <strain evidence="1 2">ATCV-1</strain>
    </source>
</reference>
<evidence type="ECO:0000313" key="2">
    <source>
        <dbReference type="Proteomes" id="UP000202420"/>
    </source>
</evidence>
<dbReference type="KEGG" id="vg:5470537"/>
<accession>A7K9A9</accession>